<dbReference type="FunFam" id="3.90.70.10:FF:000207">
    <property type="entry name" value="Putative cysteine proteinase"/>
    <property type="match status" value="1"/>
</dbReference>
<dbReference type="GO" id="GO:0006508">
    <property type="term" value="P:proteolysis"/>
    <property type="evidence" value="ECO:0007669"/>
    <property type="project" value="InterPro"/>
</dbReference>
<accession>A0A8J5VVC2</accession>
<dbReference type="InterPro" id="IPR013201">
    <property type="entry name" value="Prot_inhib_I29"/>
</dbReference>
<dbReference type="GO" id="GO:0008234">
    <property type="term" value="F:cysteine-type peptidase activity"/>
    <property type="evidence" value="ECO:0007669"/>
    <property type="project" value="InterPro"/>
</dbReference>
<dbReference type="SMART" id="SM00848">
    <property type="entry name" value="Inhibitor_I29"/>
    <property type="match status" value="1"/>
</dbReference>
<dbReference type="Pfam" id="PF08246">
    <property type="entry name" value="Inhibitor_I29"/>
    <property type="match status" value="1"/>
</dbReference>
<evidence type="ECO:0000259" key="5">
    <source>
        <dbReference type="SMART" id="SM00848"/>
    </source>
</evidence>
<dbReference type="InterPro" id="IPR000169">
    <property type="entry name" value="Pept_cys_AS"/>
</dbReference>
<dbReference type="InterPro" id="IPR039417">
    <property type="entry name" value="Peptidase_C1A_papain-like"/>
</dbReference>
<dbReference type="AlphaFoldDB" id="A0A8J5VVC2"/>
<gene>
    <name evidence="6" type="ORF">GUJ93_ZPchr0002g23928</name>
</gene>
<feature type="signal peptide" evidence="3">
    <location>
        <begin position="1"/>
        <end position="23"/>
    </location>
</feature>
<dbReference type="Pfam" id="PF00112">
    <property type="entry name" value="Peptidase_C1"/>
    <property type="match status" value="1"/>
</dbReference>
<reference evidence="6" key="2">
    <citation type="submission" date="2021-02" db="EMBL/GenBank/DDBJ databases">
        <authorList>
            <person name="Kimball J.A."/>
            <person name="Haas M.W."/>
            <person name="Macchietto M."/>
            <person name="Kono T."/>
            <person name="Duquette J."/>
            <person name="Shao M."/>
        </authorList>
    </citation>
    <scope>NUCLEOTIDE SEQUENCE</scope>
    <source>
        <tissue evidence="6">Fresh leaf tissue</tissue>
    </source>
</reference>
<dbReference type="OrthoDB" id="661329at2759"/>
<feature type="domain" description="Peptidase C1A papain C-terminal" evidence="4">
    <location>
        <begin position="137"/>
        <end position="351"/>
    </location>
</feature>
<evidence type="ECO:0000313" key="7">
    <source>
        <dbReference type="Proteomes" id="UP000729402"/>
    </source>
</evidence>
<evidence type="ECO:0000313" key="6">
    <source>
        <dbReference type="EMBL" id="KAG8057769.1"/>
    </source>
</evidence>
<dbReference type="PANTHER" id="PTHR12411">
    <property type="entry name" value="CYSTEINE PROTEASE FAMILY C1-RELATED"/>
    <property type="match status" value="1"/>
</dbReference>
<dbReference type="Proteomes" id="UP000729402">
    <property type="component" value="Unassembled WGS sequence"/>
</dbReference>
<evidence type="ECO:0000259" key="4">
    <source>
        <dbReference type="SMART" id="SM00645"/>
    </source>
</evidence>
<dbReference type="PROSITE" id="PS00139">
    <property type="entry name" value="THIOL_PROTEASE_CYS"/>
    <property type="match status" value="1"/>
</dbReference>
<proteinExistence type="predicted"/>
<feature type="domain" description="Cathepsin propeptide inhibitor" evidence="5">
    <location>
        <begin position="49"/>
        <end position="106"/>
    </location>
</feature>
<comment type="caution">
    <text evidence="6">The sequence shown here is derived from an EMBL/GenBank/DDBJ whole genome shotgun (WGS) entry which is preliminary data.</text>
</comment>
<dbReference type="PROSITE" id="PS00639">
    <property type="entry name" value="THIOL_PROTEASE_HIS"/>
    <property type="match status" value="1"/>
</dbReference>
<keyword evidence="1 3" id="KW-0732">Signal</keyword>
<evidence type="ECO:0008006" key="8">
    <source>
        <dbReference type="Google" id="ProtNLM"/>
    </source>
</evidence>
<dbReference type="InterPro" id="IPR013128">
    <property type="entry name" value="Peptidase_C1A"/>
</dbReference>
<dbReference type="CDD" id="cd02248">
    <property type="entry name" value="Peptidase_C1A"/>
    <property type="match status" value="1"/>
</dbReference>
<name>A0A8J5VVC2_ZIZPA</name>
<keyword evidence="2" id="KW-1015">Disulfide bond</keyword>
<dbReference type="InterPro" id="IPR025660">
    <property type="entry name" value="Pept_his_AS"/>
</dbReference>
<sequence>MDMRKPIIVGVLAVLVAAMAVAAVHEVYDDDVLFTEKDLESEESMWNLYERWNDVYTSSSPNLAEKVRRFEAFKENARYVNEFNKDESMTYKLGLNKFADLTLDEFVAKYTGAKLDSGVPLISSVVPEEEELLVGVVPTAWDWRNHGGVTAVKDQGSCGSCWAFSAVGAAEGANAIATKKLVTLSEQQVLDCSGAGDCNGGWPYKVYEVFAIKQGIALNQSYPAYDATKHACRTVAGKTPVVKMDGWARVPAGEANLKQIVYKQPVSVIIDASTSSFQLYKSGVYNGPCGLSTNHAVLAVGYGQTNAGVHYWIVKNSWGANWGDRGYILMRRDIAAKEGICGIAVNGVYPTKK</sequence>
<reference evidence="6" key="1">
    <citation type="journal article" date="2021" name="bioRxiv">
        <title>Whole Genome Assembly and Annotation of Northern Wild Rice, Zizania palustris L., Supports a Whole Genome Duplication in the Zizania Genus.</title>
        <authorList>
            <person name="Haas M."/>
            <person name="Kono T."/>
            <person name="Macchietto M."/>
            <person name="Millas R."/>
            <person name="McGilp L."/>
            <person name="Shao M."/>
            <person name="Duquette J."/>
            <person name="Hirsch C.N."/>
            <person name="Kimball J."/>
        </authorList>
    </citation>
    <scope>NUCLEOTIDE SEQUENCE</scope>
    <source>
        <tissue evidence="6">Fresh leaf tissue</tissue>
    </source>
</reference>
<organism evidence="6 7">
    <name type="scientific">Zizania palustris</name>
    <name type="common">Northern wild rice</name>
    <dbReference type="NCBI Taxonomy" id="103762"/>
    <lineage>
        <taxon>Eukaryota</taxon>
        <taxon>Viridiplantae</taxon>
        <taxon>Streptophyta</taxon>
        <taxon>Embryophyta</taxon>
        <taxon>Tracheophyta</taxon>
        <taxon>Spermatophyta</taxon>
        <taxon>Magnoliopsida</taxon>
        <taxon>Liliopsida</taxon>
        <taxon>Poales</taxon>
        <taxon>Poaceae</taxon>
        <taxon>BOP clade</taxon>
        <taxon>Oryzoideae</taxon>
        <taxon>Oryzeae</taxon>
        <taxon>Zizaniinae</taxon>
        <taxon>Zizania</taxon>
    </lineage>
</organism>
<evidence type="ECO:0000256" key="1">
    <source>
        <dbReference type="ARBA" id="ARBA00022729"/>
    </source>
</evidence>
<protein>
    <recommendedName>
        <fullName evidence="8">Cysteine protease</fullName>
    </recommendedName>
</protein>
<dbReference type="EMBL" id="JAAALK010000287">
    <property type="protein sequence ID" value="KAG8057769.1"/>
    <property type="molecule type" value="Genomic_DNA"/>
</dbReference>
<evidence type="ECO:0000256" key="3">
    <source>
        <dbReference type="SAM" id="SignalP"/>
    </source>
</evidence>
<keyword evidence="7" id="KW-1185">Reference proteome</keyword>
<dbReference type="SMART" id="SM00645">
    <property type="entry name" value="Pept_C1"/>
    <property type="match status" value="1"/>
</dbReference>
<evidence type="ECO:0000256" key="2">
    <source>
        <dbReference type="ARBA" id="ARBA00023157"/>
    </source>
</evidence>
<dbReference type="InterPro" id="IPR025661">
    <property type="entry name" value="Pept_asp_AS"/>
</dbReference>
<dbReference type="PROSITE" id="PS00640">
    <property type="entry name" value="THIOL_PROTEASE_ASN"/>
    <property type="match status" value="1"/>
</dbReference>
<feature type="chain" id="PRO_5035277277" description="Cysteine protease" evidence="3">
    <location>
        <begin position="24"/>
        <end position="353"/>
    </location>
</feature>
<dbReference type="InterPro" id="IPR000668">
    <property type="entry name" value="Peptidase_C1A_C"/>
</dbReference>